<dbReference type="Proteomes" id="UP000177177">
    <property type="component" value="Unassembled WGS sequence"/>
</dbReference>
<evidence type="ECO:0000256" key="7">
    <source>
        <dbReference type="HAMAP-Rule" id="MF_00181"/>
    </source>
</evidence>
<evidence type="ECO:0000259" key="8">
    <source>
        <dbReference type="PROSITE" id="PS00631"/>
    </source>
</evidence>
<feature type="binding site" evidence="7">
    <location>
        <position position="263"/>
    </location>
    <ligand>
        <name>Mn(2+)</name>
        <dbReference type="ChEBI" id="CHEBI:29035"/>
        <label>2</label>
    </ligand>
</feature>
<feature type="active site" evidence="7">
    <location>
        <position position="270"/>
    </location>
</feature>
<comment type="function">
    <text evidence="7">Presumably involved in the processing and regular turnover of intracellular proteins. Catalyzes the removal of unsubstituted N-terminal amino acids from various peptides.</text>
</comment>
<feature type="binding site" evidence="7">
    <location>
        <position position="340"/>
    </location>
    <ligand>
        <name>Mn(2+)</name>
        <dbReference type="ChEBI" id="CHEBI:29035"/>
        <label>1</label>
    </ligand>
</feature>
<evidence type="ECO:0000256" key="4">
    <source>
        <dbReference type="ARBA" id="ARBA00022438"/>
    </source>
</evidence>
<dbReference type="InterPro" id="IPR000819">
    <property type="entry name" value="Peptidase_M17_C"/>
</dbReference>
<feature type="binding site" evidence="7">
    <location>
        <position position="342"/>
    </location>
    <ligand>
        <name>Mn(2+)</name>
        <dbReference type="ChEBI" id="CHEBI:29035"/>
        <label>2</label>
    </ligand>
</feature>
<dbReference type="InterPro" id="IPR011356">
    <property type="entry name" value="Leucine_aapep/pepB"/>
</dbReference>
<dbReference type="EC" id="3.4.11.10" evidence="7"/>
<comment type="caution">
    <text evidence="9">The sequence shown here is derived from an EMBL/GenBank/DDBJ whole genome shotgun (WGS) entry which is preliminary data.</text>
</comment>
<feature type="domain" description="Cytosol aminopeptidase" evidence="8">
    <location>
        <begin position="338"/>
        <end position="345"/>
    </location>
</feature>
<feature type="binding site" evidence="7">
    <location>
        <position position="263"/>
    </location>
    <ligand>
        <name>Mn(2+)</name>
        <dbReference type="ChEBI" id="CHEBI:29035"/>
        <label>1</label>
    </ligand>
</feature>
<dbReference type="Gene3D" id="3.40.630.10">
    <property type="entry name" value="Zn peptidases"/>
    <property type="match status" value="1"/>
</dbReference>
<evidence type="ECO:0000313" key="10">
    <source>
        <dbReference type="Proteomes" id="UP000177177"/>
    </source>
</evidence>
<keyword evidence="5 7" id="KW-0645">Protease</keyword>
<keyword evidence="7" id="KW-0479">Metal-binding</keyword>
<dbReference type="Gene3D" id="3.40.220.10">
    <property type="entry name" value="Leucine Aminopeptidase, subunit E, domain 1"/>
    <property type="match status" value="1"/>
</dbReference>
<comment type="subcellular location">
    <subcellularLocation>
        <location evidence="7">Cytoplasm</location>
    </subcellularLocation>
</comment>
<evidence type="ECO:0000256" key="6">
    <source>
        <dbReference type="ARBA" id="ARBA00022801"/>
    </source>
</evidence>
<evidence type="ECO:0000256" key="3">
    <source>
        <dbReference type="ARBA" id="ARBA00009528"/>
    </source>
</evidence>
<evidence type="ECO:0000256" key="1">
    <source>
        <dbReference type="ARBA" id="ARBA00000135"/>
    </source>
</evidence>
<accession>A0A1G2KTG8</accession>
<dbReference type="InterPro" id="IPR008283">
    <property type="entry name" value="Peptidase_M17_N"/>
</dbReference>
<feature type="binding site" evidence="7">
    <location>
        <position position="258"/>
    </location>
    <ligand>
        <name>Mn(2+)</name>
        <dbReference type="ChEBI" id="CHEBI:29035"/>
        <label>2</label>
    </ligand>
</feature>
<dbReference type="PANTHER" id="PTHR11963">
    <property type="entry name" value="LEUCINE AMINOPEPTIDASE-RELATED"/>
    <property type="match status" value="1"/>
</dbReference>
<dbReference type="GO" id="GO:0006508">
    <property type="term" value="P:proteolysis"/>
    <property type="evidence" value="ECO:0007669"/>
    <property type="project" value="UniProtKB-KW"/>
</dbReference>
<dbReference type="InterPro" id="IPR043472">
    <property type="entry name" value="Macro_dom-like"/>
</dbReference>
<comment type="cofactor">
    <cofactor evidence="7">
        <name>Mn(2+)</name>
        <dbReference type="ChEBI" id="CHEBI:29035"/>
    </cofactor>
    <text evidence="7">Binds 2 manganese ions per subunit.</text>
</comment>
<dbReference type="SUPFAM" id="SSF52949">
    <property type="entry name" value="Macro domain-like"/>
    <property type="match status" value="1"/>
</dbReference>
<feature type="binding site" evidence="7">
    <location>
        <position position="281"/>
    </location>
    <ligand>
        <name>Mn(2+)</name>
        <dbReference type="ChEBI" id="CHEBI:29035"/>
        <label>2</label>
    </ligand>
</feature>
<sequence length="496" mass="53760">MTITPVPLADLAKKSVLFLPLFQSQSVADFVFSYAIPPAARRALLVFEKKHFKGEEGEIKSVWFATGSPERIILVGLGAKDKWNQRKEPLLARRLVRHAHADKISSFGVPLLPDFSSRTFALNALMGQFEYVKYRTPPKEGWPKVKEIFLGVAPEKKATARKEIAEGITIGEEVNATRDLANTPGSDMTPALLATAALGIGKSIASVKVKILDEPAIKRLSMGGVLGVARGSQEGPRFIIVEYSGGPKRQKPLVLVGKGVTFDTGGINLKPEQYMYEMHMDMSGGAAVMHGIAAIARLKLPINVVGLVPAVENMPSGSSYRPGDQLKSMSGKTIEVLNTDAEGRVILADALTYALRYKPGFIADFATLTGAAHVALGNYCSALFTNREDMTEALMAVGNVSGDYVWPLPLWDEYLLEIKGTFGDIANMAKNDRYGGAIHGAKFLEQFVEDTPWAHLDIAPRMTTVASDILAKGASGVGVRYIVQLAREYPSLIAQK</sequence>
<comment type="catalytic activity">
    <reaction evidence="1 7">
        <text>Release of an N-terminal amino acid, Xaa-|-Yaa-, in which Xaa is preferably Leu, but may be other amino acids including Pro although not Arg or Lys, and Yaa may be Pro. Amino acid amides and methyl esters are also readily hydrolyzed, but rates on arylamides are exceedingly low.</text>
        <dbReference type="EC" id="3.4.11.1"/>
    </reaction>
</comment>
<comment type="similarity">
    <text evidence="3 7">Belongs to the peptidase M17 family.</text>
</comment>
<organism evidence="9 10">
    <name type="scientific">Candidatus Sungbacteria bacterium RIFCSPHIGHO2_02_FULL_53_17</name>
    <dbReference type="NCBI Taxonomy" id="1802275"/>
    <lineage>
        <taxon>Bacteria</taxon>
        <taxon>Candidatus Sungiibacteriota</taxon>
    </lineage>
</organism>
<keyword evidence="7" id="KW-0464">Manganese</keyword>
<dbReference type="InterPro" id="IPR023042">
    <property type="entry name" value="Peptidase_M17_leu_NH2_pept"/>
</dbReference>
<feature type="binding site" evidence="7">
    <location>
        <position position="342"/>
    </location>
    <ligand>
        <name>Mn(2+)</name>
        <dbReference type="ChEBI" id="CHEBI:29035"/>
        <label>1</label>
    </ligand>
</feature>
<evidence type="ECO:0000256" key="5">
    <source>
        <dbReference type="ARBA" id="ARBA00022670"/>
    </source>
</evidence>
<dbReference type="AlphaFoldDB" id="A0A1G2KTG8"/>
<dbReference type="PROSITE" id="PS00631">
    <property type="entry name" value="CYTOSOL_AP"/>
    <property type="match status" value="1"/>
</dbReference>
<dbReference type="Pfam" id="PF00883">
    <property type="entry name" value="Peptidase_M17"/>
    <property type="match status" value="1"/>
</dbReference>
<keyword evidence="7" id="KW-0963">Cytoplasm</keyword>
<proteinExistence type="inferred from homology"/>
<keyword evidence="4 7" id="KW-0031">Aminopeptidase</keyword>
<reference evidence="9 10" key="1">
    <citation type="journal article" date="2016" name="Nat. Commun.">
        <title>Thousands of microbial genomes shed light on interconnected biogeochemical processes in an aquifer system.</title>
        <authorList>
            <person name="Anantharaman K."/>
            <person name="Brown C.T."/>
            <person name="Hug L.A."/>
            <person name="Sharon I."/>
            <person name="Castelle C.J."/>
            <person name="Probst A.J."/>
            <person name="Thomas B.C."/>
            <person name="Singh A."/>
            <person name="Wilkins M.J."/>
            <person name="Karaoz U."/>
            <person name="Brodie E.L."/>
            <person name="Williams K.H."/>
            <person name="Hubbard S.S."/>
            <person name="Banfield J.F."/>
        </authorList>
    </citation>
    <scope>NUCLEOTIDE SEQUENCE [LARGE SCALE GENOMIC DNA]</scope>
</reference>
<dbReference type="GO" id="GO:0030145">
    <property type="term" value="F:manganese ion binding"/>
    <property type="evidence" value="ECO:0007669"/>
    <property type="project" value="UniProtKB-UniRule"/>
</dbReference>
<dbReference type="HAMAP" id="MF_00181">
    <property type="entry name" value="Cytosol_peptidase_M17"/>
    <property type="match status" value="1"/>
</dbReference>
<keyword evidence="6 7" id="KW-0378">Hydrolase</keyword>
<comment type="catalytic activity">
    <reaction evidence="2 7">
        <text>Release of an N-terminal amino acid, preferentially leucine, but not glutamic or aspartic acids.</text>
        <dbReference type="EC" id="3.4.11.10"/>
    </reaction>
</comment>
<dbReference type="PANTHER" id="PTHR11963:SF23">
    <property type="entry name" value="CYTOSOL AMINOPEPTIDASE"/>
    <property type="match status" value="1"/>
</dbReference>
<dbReference type="GO" id="GO:0070006">
    <property type="term" value="F:metalloaminopeptidase activity"/>
    <property type="evidence" value="ECO:0007669"/>
    <property type="project" value="InterPro"/>
</dbReference>
<dbReference type="Pfam" id="PF02789">
    <property type="entry name" value="Peptidase_M17_N"/>
    <property type="match status" value="1"/>
</dbReference>
<dbReference type="SUPFAM" id="SSF53187">
    <property type="entry name" value="Zn-dependent exopeptidases"/>
    <property type="match status" value="1"/>
</dbReference>
<protein>
    <recommendedName>
        <fullName evidence="7">Probable cytosol aminopeptidase</fullName>
        <ecNumber evidence="7">3.4.11.1</ecNumber>
    </recommendedName>
    <alternativeName>
        <fullName evidence="7">Leucine aminopeptidase</fullName>
        <shortName evidence="7">LAP</shortName>
        <ecNumber evidence="7">3.4.11.10</ecNumber>
    </alternativeName>
    <alternativeName>
        <fullName evidence="7">Leucyl aminopeptidase</fullName>
    </alternativeName>
</protein>
<dbReference type="EMBL" id="MHQN01000031">
    <property type="protein sequence ID" value="OHA02768.1"/>
    <property type="molecule type" value="Genomic_DNA"/>
</dbReference>
<feature type="active site" evidence="7">
    <location>
        <position position="344"/>
    </location>
</feature>
<dbReference type="EC" id="3.4.11.1" evidence="7"/>
<dbReference type="PRINTS" id="PR00481">
    <property type="entry name" value="LAMNOPPTDASE"/>
</dbReference>
<dbReference type="GO" id="GO:0005737">
    <property type="term" value="C:cytoplasm"/>
    <property type="evidence" value="ECO:0007669"/>
    <property type="project" value="UniProtKB-SubCell"/>
</dbReference>
<evidence type="ECO:0000256" key="2">
    <source>
        <dbReference type="ARBA" id="ARBA00000967"/>
    </source>
</evidence>
<gene>
    <name evidence="7" type="primary">pepA</name>
    <name evidence="9" type="ORF">A3C92_00735</name>
</gene>
<name>A0A1G2KTG8_9BACT</name>
<dbReference type="CDD" id="cd00433">
    <property type="entry name" value="Peptidase_M17"/>
    <property type="match status" value="1"/>
</dbReference>
<evidence type="ECO:0000313" key="9">
    <source>
        <dbReference type="EMBL" id="OHA02768.1"/>
    </source>
</evidence>